<evidence type="ECO:0000256" key="2">
    <source>
        <dbReference type="SAM" id="Phobius"/>
    </source>
</evidence>
<dbReference type="AlphaFoldDB" id="A0A9D9DJS4"/>
<proteinExistence type="predicted"/>
<organism evidence="3 4">
    <name type="scientific">Candidatus Egerieousia excrementavium</name>
    <dbReference type="NCBI Taxonomy" id="2840778"/>
    <lineage>
        <taxon>Bacteria</taxon>
        <taxon>Pseudomonadati</taxon>
        <taxon>Bacteroidota</taxon>
        <taxon>Bacteroidia</taxon>
        <taxon>Bacteroidales</taxon>
        <taxon>Candidatus Egerieousia</taxon>
    </lineage>
</organism>
<comment type="caution">
    <text evidence="3">The sequence shown here is derived from an EMBL/GenBank/DDBJ whole genome shotgun (WGS) entry which is preliminary data.</text>
</comment>
<dbReference type="EMBL" id="JADINB010000071">
    <property type="protein sequence ID" value="MBO8428934.1"/>
    <property type="molecule type" value="Genomic_DNA"/>
</dbReference>
<sequence length="451" mass="50392">MYIYAMKSILRYIRSIVNFSNDIDIAAARHQITAATEFRGSNVWILIFAVAVVSVGLNINSIPVVIGAMLISPLMGPVMGIGLSLGVNDMELLRKSFKNLIVMTCISIFTATVYFLITPLAMDSPSELLARTYPTVYDVLIAFFSGLAVIVEVCRKEKGTVFAGVAIATALMPPLGTAGFGIANGNIEYFMGAIYLYFINSAFIALAVFLMVRYMKFPLVRISNPQKAKKVHRAITIFTVILVLPSIYTAVVVIKENRFETNARKFVEENRTLGGSYIYDYSISHRAGKSLLTVSIAGESMTENSMDDFMQRASDRGIDENELAINQNSTYEPESNSEVVKSIFQQSEDEIRRREKLISEMEDELSRYRAKELPSSQIAKELYVEYPQIKSITLARGIRSEPQGGENGEKEQVVAFIELNDRITPEQTAKIRQWLSIRLKSTDIKVITDPL</sequence>
<keyword evidence="2" id="KW-1133">Transmembrane helix</keyword>
<protein>
    <submittedName>
        <fullName evidence="3">DUF389 domain-containing protein</fullName>
    </submittedName>
</protein>
<feature type="transmembrane region" description="Helical" evidence="2">
    <location>
        <begin position="41"/>
        <end position="59"/>
    </location>
</feature>
<feature type="transmembrane region" description="Helical" evidence="2">
    <location>
        <begin position="189"/>
        <end position="212"/>
    </location>
</feature>
<feature type="transmembrane region" description="Helical" evidence="2">
    <location>
        <begin position="161"/>
        <end position="183"/>
    </location>
</feature>
<keyword evidence="1" id="KW-0175">Coiled coil</keyword>
<reference evidence="3" key="1">
    <citation type="submission" date="2020-10" db="EMBL/GenBank/DDBJ databases">
        <authorList>
            <person name="Gilroy R."/>
        </authorList>
    </citation>
    <scope>NUCLEOTIDE SEQUENCE</scope>
    <source>
        <strain evidence="3">15467</strain>
    </source>
</reference>
<keyword evidence="2" id="KW-0812">Transmembrane</keyword>
<keyword evidence="2" id="KW-0472">Membrane</keyword>
<evidence type="ECO:0000256" key="1">
    <source>
        <dbReference type="SAM" id="Coils"/>
    </source>
</evidence>
<dbReference type="Pfam" id="PF04087">
    <property type="entry name" value="DUF389"/>
    <property type="match status" value="1"/>
</dbReference>
<evidence type="ECO:0000313" key="3">
    <source>
        <dbReference type="EMBL" id="MBO8428934.1"/>
    </source>
</evidence>
<accession>A0A9D9DJS4</accession>
<feature type="transmembrane region" description="Helical" evidence="2">
    <location>
        <begin position="65"/>
        <end position="87"/>
    </location>
</feature>
<name>A0A9D9DJS4_9BACT</name>
<feature type="coiled-coil region" evidence="1">
    <location>
        <begin position="344"/>
        <end position="371"/>
    </location>
</feature>
<dbReference type="PANTHER" id="PTHR20992">
    <property type="entry name" value="AT15442P-RELATED"/>
    <property type="match status" value="1"/>
</dbReference>
<feature type="transmembrane region" description="Helical" evidence="2">
    <location>
        <begin position="137"/>
        <end position="154"/>
    </location>
</feature>
<dbReference type="InterPro" id="IPR005240">
    <property type="entry name" value="DUF389"/>
</dbReference>
<reference evidence="3" key="2">
    <citation type="journal article" date="2021" name="PeerJ">
        <title>Extensive microbial diversity within the chicken gut microbiome revealed by metagenomics and culture.</title>
        <authorList>
            <person name="Gilroy R."/>
            <person name="Ravi A."/>
            <person name="Getino M."/>
            <person name="Pursley I."/>
            <person name="Horton D.L."/>
            <person name="Alikhan N.F."/>
            <person name="Baker D."/>
            <person name="Gharbi K."/>
            <person name="Hall N."/>
            <person name="Watson M."/>
            <person name="Adriaenssens E.M."/>
            <person name="Foster-Nyarko E."/>
            <person name="Jarju S."/>
            <person name="Secka A."/>
            <person name="Antonio M."/>
            <person name="Oren A."/>
            <person name="Chaudhuri R.R."/>
            <person name="La Ragione R."/>
            <person name="Hildebrand F."/>
            <person name="Pallen M.J."/>
        </authorList>
    </citation>
    <scope>NUCLEOTIDE SEQUENCE</scope>
    <source>
        <strain evidence="3">15467</strain>
    </source>
</reference>
<dbReference type="Proteomes" id="UP000823635">
    <property type="component" value="Unassembled WGS sequence"/>
</dbReference>
<feature type="transmembrane region" description="Helical" evidence="2">
    <location>
        <begin position="99"/>
        <end position="117"/>
    </location>
</feature>
<gene>
    <name evidence="3" type="ORF">IAC68_03255</name>
</gene>
<dbReference type="PANTHER" id="PTHR20992:SF9">
    <property type="entry name" value="AT15442P-RELATED"/>
    <property type="match status" value="1"/>
</dbReference>
<feature type="transmembrane region" description="Helical" evidence="2">
    <location>
        <begin position="233"/>
        <end position="254"/>
    </location>
</feature>
<evidence type="ECO:0000313" key="4">
    <source>
        <dbReference type="Proteomes" id="UP000823635"/>
    </source>
</evidence>